<organism evidence="1 2">
    <name type="scientific">Pristionchus pacificus</name>
    <name type="common">Parasitic nematode worm</name>
    <dbReference type="NCBI Taxonomy" id="54126"/>
    <lineage>
        <taxon>Eukaryota</taxon>
        <taxon>Metazoa</taxon>
        <taxon>Ecdysozoa</taxon>
        <taxon>Nematoda</taxon>
        <taxon>Chromadorea</taxon>
        <taxon>Rhabditida</taxon>
        <taxon>Rhabditina</taxon>
        <taxon>Diplogasteromorpha</taxon>
        <taxon>Diplogasteroidea</taxon>
        <taxon>Neodiplogasteridae</taxon>
        <taxon>Pristionchus</taxon>
    </lineage>
</organism>
<dbReference type="EnsemblMetazoa" id="PPA05212.1">
    <property type="protein sequence ID" value="PPA05212.1"/>
    <property type="gene ID" value="WBGene00094766"/>
</dbReference>
<reference evidence="2" key="1">
    <citation type="journal article" date="2008" name="Nat. Genet.">
        <title>The Pristionchus pacificus genome provides a unique perspective on nematode lifestyle and parasitism.</title>
        <authorList>
            <person name="Dieterich C."/>
            <person name="Clifton S.W."/>
            <person name="Schuster L.N."/>
            <person name="Chinwalla A."/>
            <person name="Delehaunty K."/>
            <person name="Dinkelacker I."/>
            <person name="Fulton L."/>
            <person name="Fulton R."/>
            <person name="Godfrey J."/>
            <person name="Minx P."/>
            <person name="Mitreva M."/>
            <person name="Roeseler W."/>
            <person name="Tian H."/>
            <person name="Witte H."/>
            <person name="Yang S.P."/>
            <person name="Wilson R.K."/>
            <person name="Sommer R.J."/>
        </authorList>
    </citation>
    <scope>NUCLEOTIDE SEQUENCE [LARGE SCALE GENOMIC DNA]</scope>
    <source>
        <strain evidence="2">PS312</strain>
    </source>
</reference>
<sequence>MRNSSLFKNFESKLGIAYTSTSDWKVNNNNNNSCEEGEVEKEGERNALIDDDDDDEVFDLEEMSEMSVEF</sequence>
<evidence type="ECO:0000313" key="2">
    <source>
        <dbReference type="Proteomes" id="UP000005239"/>
    </source>
</evidence>
<reference evidence="1" key="2">
    <citation type="submission" date="2022-06" db="UniProtKB">
        <authorList>
            <consortium name="EnsemblMetazoa"/>
        </authorList>
    </citation>
    <scope>IDENTIFICATION</scope>
    <source>
        <strain evidence="1">PS312</strain>
    </source>
</reference>
<gene>
    <name evidence="1" type="primary">WBGene00094766</name>
</gene>
<keyword evidence="2" id="KW-1185">Reference proteome</keyword>
<dbReference type="AlphaFoldDB" id="A0A2A6CGX5"/>
<protein>
    <submittedName>
        <fullName evidence="1">Uncharacterized protein</fullName>
    </submittedName>
</protein>
<accession>A0A8R1U6D8</accession>
<dbReference type="Proteomes" id="UP000005239">
    <property type="component" value="Unassembled WGS sequence"/>
</dbReference>
<name>A0A2A6CGX5_PRIPA</name>
<proteinExistence type="predicted"/>
<evidence type="ECO:0000313" key="1">
    <source>
        <dbReference type="EnsemblMetazoa" id="PPA05212.1"/>
    </source>
</evidence>
<accession>A0A2A6CGX5</accession>